<accession>A0A830HMF1</accession>
<evidence type="ECO:0000256" key="2">
    <source>
        <dbReference type="SAM" id="SignalP"/>
    </source>
</evidence>
<keyword evidence="4" id="KW-1185">Reference proteome</keyword>
<comment type="caution">
    <text evidence="3">The sequence shown here is derived from an EMBL/GenBank/DDBJ whole genome shotgun (WGS) entry which is preliminary data.</text>
</comment>
<gene>
    <name evidence="3" type="ORF">PPROV_000733300</name>
</gene>
<organism evidence="3 4">
    <name type="scientific">Pycnococcus provasolii</name>
    <dbReference type="NCBI Taxonomy" id="41880"/>
    <lineage>
        <taxon>Eukaryota</taxon>
        <taxon>Viridiplantae</taxon>
        <taxon>Chlorophyta</taxon>
        <taxon>Pseudoscourfieldiophyceae</taxon>
        <taxon>Pseudoscourfieldiales</taxon>
        <taxon>Pycnococcaceae</taxon>
        <taxon>Pycnococcus</taxon>
    </lineage>
</organism>
<evidence type="ECO:0000313" key="3">
    <source>
        <dbReference type="EMBL" id="GHP08596.1"/>
    </source>
</evidence>
<evidence type="ECO:0000256" key="1">
    <source>
        <dbReference type="SAM" id="MobiDB-lite"/>
    </source>
</evidence>
<protein>
    <submittedName>
        <fullName evidence="3">Uncharacterized protein</fullName>
    </submittedName>
</protein>
<feature type="chain" id="PRO_5032781885" evidence="2">
    <location>
        <begin position="21"/>
        <end position="408"/>
    </location>
</feature>
<feature type="region of interest" description="Disordered" evidence="1">
    <location>
        <begin position="53"/>
        <end position="119"/>
    </location>
</feature>
<sequence length="408" mass="44561">MDGWAGALICAPILTRLALNASRDVMVSSTRATRRTVVTAADDLLALGGASRVSRAQGGTGASRVQTARRAAKRGRTVSSPSAACEEGARHDQAGKNTRGDGGNNDRNAINSPSDSTLGQTHAATAIVPSDDVLSLSAHGTAMAQPMTPPKNTKTGRPKKDKVPTPERKKHKKELDARRREESQVQLMYFARVNPTPSAPPSPPTSAERAAERPAMYDAAIRRSQRSRKTDTLEKEVGATPGEARWKLGRASIPFGFSSPPTHNSHTGLPAWEDHCKPPSAEQVRQLLSRMEARGYEEVSGRHYDHASNKNRSSLDKQALCNHGPSAMIVVVFEEDFIEYFVAKNQPSRDLLNYKDLRSLEDRWHVVFAQKHVLSTRSTLEMDCFVPLASDTVLKGILTLARTRARFA</sequence>
<feature type="region of interest" description="Disordered" evidence="1">
    <location>
        <begin position="141"/>
        <end position="215"/>
    </location>
</feature>
<proteinExistence type="predicted"/>
<feature type="signal peptide" evidence="2">
    <location>
        <begin position="1"/>
        <end position="20"/>
    </location>
</feature>
<dbReference type="EMBL" id="BNJQ01000021">
    <property type="protein sequence ID" value="GHP08596.1"/>
    <property type="molecule type" value="Genomic_DNA"/>
</dbReference>
<reference evidence="3" key="1">
    <citation type="submission" date="2020-10" db="EMBL/GenBank/DDBJ databases">
        <title>Unveiling of a novel bifunctional photoreceptor, Dualchrome1, isolated from a cosmopolitan green alga.</title>
        <authorList>
            <person name="Suzuki S."/>
            <person name="Kawachi M."/>
        </authorList>
    </citation>
    <scope>NUCLEOTIDE SEQUENCE</scope>
    <source>
        <strain evidence="3">NIES 2893</strain>
    </source>
</reference>
<dbReference type="Proteomes" id="UP000660262">
    <property type="component" value="Unassembled WGS sequence"/>
</dbReference>
<feature type="compositionally biased region" description="Basic and acidic residues" evidence="1">
    <location>
        <begin position="161"/>
        <end position="183"/>
    </location>
</feature>
<feature type="compositionally biased region" description="Polar residues" evidence="1">
    <location>
        <begin position="109"/>
        <end position="119"/>
    </location>
</feature>
<dbReference type="AlphaFoldDB" id="A0A830HMF1"/>
<evidence type="ECO:0000313" key="4">
    <source>
        <dbReference type="Proteomes" id="UP000660262"/>
    </source>
</evidence>
<keyword evidence="2" id="KW-0732">Signal</keyword>
<name>A0A830HMF1_9CHLO</name>